<dbReference type="Proteomes" id="UP000294824">
    <property type="component" value="Unassembled WGS sequence"/>
</dbReference>
<reference evidence="2 3" key="1">
    <citation type="submission" date="2019-03" db="EMBL/GenBank/DDBJ databases">
        <title>Genomic Encyclopedia of Type Strains, Phase III (KMG-III): the genomes of soil and plant-associated and newly described type strains.</title>
        <authorList>
            <person name="Whitman W."/>
        </authorList>
    </citation>
    <scope>NUCLEOTIDE SEQUENCE [LARGE SCALE GENOMIC DNA]</scope>
    <source>
        <strain evidence="2 3">CECT 8301</strain>
    </source>
</reference>
<proteinExistence type="predicted"/>
<feature type="transmembrane region" description="Helical" evidence="1">
    <location>
        <begin position="34"/>
        <end position="52"/>
    </location>
</feature>
<keyword evidence="1" id="KW-1133">Transmembrane helix</keyword>
<dbReference type="AlphaFoldDB" id="A0A4R8MI06"/>
<gene>
    <name evidence="2" type="ORF">DFQ06_0200</name>
</gene>
<protein>
    <submittedName>
        <fullName evidence="2">Uncharacterized protein</fullName>
    </submittedName>
</protein>
<sequence>MEKIRFKEKTFEYALIGYIILLLCWNFYGLTSGTFKALLPIAIQGILLFLIFSKNKNAKIGIKIWAIILILSHGISFLAKLFKIALGDEINLTELLNKAVFLTIGILIYVFNEKYVEISKE</sequence>
<feature type="transmembrane region" description="Helical" evidence="1">
    <location>
        <begin position="95"/>
        <end position="112"/>
    </location>
</feature>
<name>A0A4R8MI06_9FLAO</name>
<organism evidence="2 3">
    <name type="scientific">Algibacter lectus</name>
    <dbReference type="NCBI Taxonomy" id="221126"/>
    <lineage>
        <taxon>Bacteria</taxon>
        <taxon>Pseudomonadati</taxon>
        <taxon>Bacteroidota</taxon>
        <taxon>Flavobacteriia</taxon>
        <taxon>Flavobacteriales</taxon>
        <taxon>Flavobacteriaceae</taxon>
        <taxon>Algibacter</taxon>
    </lineage>
</organism>
<evidence type="ECO:0000313" key="2">
    <source>
        <dbReference type="EMBL" id="TDY65274.1"/>
    </source>
</evidence>
<dbReference type="EMBL" id="SORL01000003">
    <property type="protein sequence ID" value="TDY65274.1"/>
    <property type="molecule type" value="Genomic_DNA"/>
</dbReference>
<feature type="transmembrane region" description="Helical" evidence="1">
    <location>
        <begin position="64"/>
        <end position="83"/>
    </location>
</feature>
<keyword evidence="3" id="KW-1185">Reference proteome</keyword>
<evidence type="ECO:0000313" key="3">
    <source>
        <dbReference type="Proteomes" id="UP000294824"/>
    </source>
</evidence>
<accession>A0A4R8MI06</accession>
<keyword evidence="1" id="KW-0472">Membrane</keyword>
<comment type="caution">
    <text evidence="2">The sequence shown here is derived from an EMBL/GenBank/DDBJ whole genome shotgun (WGS) entry which is preliminary data.</text>
</comment>
<evidence type="ECO:0000256" key="1">
    <source>
        <dbReference type="SAM" id="Phobius"/>
    </source>
</evidence>
<feature type="transmembrane region" description="Helical" evidence="1">
    <location>
        <begin position="12"/>
        <end position="28"/>
    </location>
</feature>
<dbReference type="RefSeq" id="WP_133965516.1">
    <property type="nucleotide sequence ID" value="NZ_SORL01000003.1"/>
</dbReference>
<keyword evidence="1" id="KW-0812">Transmembrane</keyword>